<dbReference type="AlphaFoldDB" id="A0A7S3QSY1"/>
<evidence type="ECO:0000256" key="1">
    <source>
        <dbReference type="ARBA" id="ARBA00004123"/>
    </source>
</evidence>
<dbReference type="InterPro" id="IPR036955">
    <property type="entry name" value="AP2/ERF_dom_sf"/>
</dbReference>
<feature type="compositionally biased region" description="Basic residues" evidence="6">
    <location>
        <begin position="256"/>
        <end position="265"/>
    </location>
</feature>
<feature type="domain" description="AP2/ERF" evidence="7">
    <location>
        <begin position="154"/>
        <end position="214"/>
    </location>
</feature>
<proteinExistence type="predicted"/>
<feature type="compositionally biased region" description="Low complexity" evidence="6">
    <location>
        <begin position="583"/>
        <end position="603"/>
    </location>
</feature>
<feature type="region of interest" description="Disordered" evidence="6">
    <location>
        <begin position="435"/>
        <end position="477"/>
    </location>
</feature>
<keyword evidence="3" id="KW-0238">DNA-binding</keyword>
<organism evidence="8">
    <name type="scientific">Dunaliella tertiolecta</name>
    <name type="common">Green alga</name>
    <dbReference type="NCBI Taxonomy" id="3047"/>
    <lineage>
        <taxon>Eukaryota</taxon>
        <taxon>Viridiplantae</taxon>
        <taxon>Chlorophyta</taxon>
        <taxon>core chlorophytes</taxon>
        <taxon>Chlorophyceae</taxon>
        <taxon>CS clade</taxon>
        <taxon>Chlamydomonadales</taxon>
        <taxon>Dunaliellaceae</taxon>
        <taxon>Dunaliella</taxon>
    </lineage>
</organism>
<feature type="region of interest" description="Disordered" evidence="6">
    <location>
        <begin position="635"/>
        <end position="742"/>
    </location>
</feature>
<evidence type="ECO:0000256" key="2">
    <source>
        <dbReference type="ARBA" id="ARBA00023015"/>
    </source>
</evidence>
<feature type="compositionally biased region" description="Basic and acidic residues" evidence="6">
    <location>
        <begin position="453"/>
        <end position="463"/>
    </location>
</feature>
<keyword evidence="4" id="KW-0804">Transcription</keyword>
<dbReference type="InterPro" id="IPR001471">
    <property type="entry name" value="AP2/ERF_dom"/>
</dbReference>
<dbReference type="Gene3D" id="3.30.730.10">
    <property type="entry name" value="AP2/ERF domain"/>
    <property type="match status" value="3"/>
</dbReference>
<dbReference type="InterPro" id="IPR016177">
    <property type="entry name" value="DNA-bd_dom_sf"/>
</dbReference>
<feature type="compositionally biased region" description="Polar residues" evidence="6">
    <location>
        <begin position="465"/>
        <end position="477"/>
    </location>
</feature>
<dbReference type="PROSITE" id="PS51032">
    <property type="entry name" value="AP2_ERF"/>
    <property type="match status" value="2"/>
</dbReference>
<name>A0A7S3QSY1_DUNTE</name>
<evidence type="ECO:0000259" key="7">
    <source>
        <dbReference type="PROSITE" id="PS51032"/>
    </source>
</evidence>
<accession>A0A7S3QSY1</accession>
<feature type="region of interest" description="Disordered" evidence="6">
    <location>
        <begin position="516"/>
        <end position="568"/>
    </location>
</feature>
<feature type="compositionally biased region" description="Low complexity" evidence="6">
    <location>
        <begin position="300"/>
        <end position="315"/>
    </location>
</feature>
<dbReference type="PANTHER" id="PTHR32467:SF90">
    <property type="entry name" value="AP2-LIKE ETHYLENE-RESPONSIVE TRANSCRIPTION FACTOR AIL1"/>
    <property type="match status" value="1"/>
</dbReference>
<feature type="region of interest" description="Disordered" evidence="6">
    <location>
        <begin position="582"/>
        <end position="603"/>
    </location>
</feature>
<evidence type="ECO:0000256" key="3">
    <source>
        <dbReference type="ARBA" id="ARBA00023125"/>
    </source>
</evidence>
<feature type="compositionally biased region" description="Low complexity" evidence="6">
    <location>
        <begin position="516"/>
        <end position="547"/>
    </location>
</feature>
<feature type="domain" description="AP2/ERF" evidence="7">
    <location>
        <begin position="63"/>
        <end position="121"/>
    </location>
</feature>
<feature type="region of interest" description="Disordered" evidence="6">
    <location>
        <begin position="249"/>
        <end position="331"/>
    </location>
</feature>
<dbReference type="PANTHER" id="PTHR32467">
    <property type="entry name" value="AP2-LIKE ETHYLENE-RESPONSIVE TRANSCRIPTION FACTOR"/>
    <property type="match status" value="1"/>
</dbReference>
<keyword evidence="2" id="KW-0805">Transcription regulation</keyword>
<protein>
    <recommendedName>
        <fullName evidence="7">AP2/ERF domain-containing protein</fullName>
    </recommendedName>
</protein>
<feature type="compositionally biased region" description="Low complexity" evidence="6">
    <location>
        <begin position="644"/>
        <end position="665"/>
    </location>
</feature>
<dbReference type="SUPFAM" id="SSF54171">
    <property type="entry name" value="DNA-binding domain"/>
    <property type="match status" value="2"/>
</dbReference>
<gene>
    <name evidence="8" type="ORF">DTER00134_LOCUS7188</name>
</gene>
<evidence type="ECO:0000313" key="8">
    <source>
        <dbReference type="EMBL" id="CAE0492115.1"/>
    </source>
</evidence>
<sequence length="742" mass="76585">MAQLGLFDTQEEAAKAYDIAVLKGGRKERTNFPPSYYKDGGYSGTVTTGRGSRNTHHMRVTSQYKGVSWNSACSKWVAVLWDRELKRARHIGSFESEEDAARAYDREAIKMLGSEAGLNFRESMTEFLASTGADVSHLSADAANLGPANKGSSQYRGVSWHERSQRWEVRVWGGGKQHFIGSFTSETEAARAYDKAVLRLRGQDARSRSRMNFPLSDYNIDEINAEPLSAIGRGTLPAFLQQPISALPVGFDKPTRRSVRQPRRRKVDDEMTEDSEMEETEPSDMMEEDVEVAPRERSSRAAAAAAAAASQQQQRTPPPPPNPPRPLGAAALAGLPGVSAAFPTGIIPGMPCIPSAAEVAAAAAAAMGSAPSFFGVDLSGATAASGGLPASLPLSTTGSHQPGMSGVAQGGGDAAGGDMMSALLKQLASQPATALMGAVGEQQQQQQQQQREQGVDVRRDEASGKWQTVQRNSGQVTGTFDKQEEAAAAAAASGEALISNMLAMLAAGQQQQQGGAMGALPTSAAPSGAATGPAALTAPGAPAPGANAEGGGAIGTTPAQQPPQEQPQTQHLDFAAMLAQQLAQGHSTAPQQQQQGGAAAAGATAFEAALKAADATFQLLPPEELRSLLALSANLPAGAGGAAPGANPSGSLPAATTAPSQAAAPGSEAQPQPTQALHAEAGVTGMQQQQQQQQQQQPARDQQPALDGTVVGSNGVQQHPSESGVQSKVAANNGGAEGDHVT</sequence>
<comment type="subcellular location">
    <subcellularLocation>
        <location evidence="1">Nucleus</location>
    </subcellularLocation>
</comment>
<feature type="compositionally biased region" description="Polar residues" evidence="6">
    <location>
        <begin position="711"/>
        <end position="730"/>
    </location>
</feature>
<dbReference type="GO" id="GO:0003700">
    <property type="term" value="F:DNA-binding transcription factor activity"/>
    <property type="evidence" value="ECO:0007669"/>
    <property type="project" value="InterPro"/>
</dbReference>
<evidence type="ECO:0000256" key="5">
    <source>
        <dbReference type="ARBA" id="ARBA00023242"/>
    </source>
</evidence>
<evidence type="ECO:0000256" key="4">
    <source>
        <dbReference type="ARBA" id="ARBA00023163"/>
    </source>
</evidence>
<dbReference type="EMBL" id="HBIP01012643">
    <property type="protein sequence ID" value="CAE0492115.1"/>
    <property type="molecule type" value="Transcribed_RNA"/>
</dbReference>
<feature type="compositionally biased region" description="Low complexity" evidence="6">
    <location>
        <begin position="687"/>
        <end position="697"/>
    </location>
</feature>
<feature type="compositionally biased region" description="Acidic residues" evidence="6">
    <location>
        <begin position="270"/>
        <end position="291"/>
    </location>
</feature>
<reference evidence="8" key="1">
    <citation type="submission" date="2021-01" db="EMBL/GenBank/DDBJ databases">
        <authorList>
            <person name="Corre E."/>
            <person name="Pelletier E."/>
            <person name="Niang G."/>
            <person name="Scheremetjew M."/>
            <person name="Finn R."/>
            <person name="Kale V."/>
            <person name="Holt S."/>
            <person name="Cochrane G."/>
            <person name="Meng A."/>
            <person name="Brown T."/>
            <person name="Cohen L."/>
        </authorList>
    </citation>
    <scope>NUCLEOTIDE SEQUENCE</scope>
    <source>
        <strain evidence="8">CCMP1320</strain>
    </source>
</reference>
<dbReference type="GO" id="GO:0005634">
    <property type="term" value="C:nucleus"/>
    <property type="evidence" value="ECO:0007669"/>
    <property type="project" value="UniProtKB-SubCell"/>
</dbReference>
<dbReference type="SMART" id="SM00380">
    <property type="entry name" value="AP2"/>
    <property type="match status" value="3"/>
</dbReference>
<dbReference type="GO" id="GO:0003677">
    <property type="term" value="F:DNA binding"/>
    <property type="evidence" value="ECO:0007669"/>
    <property type="project" value="UniProtKB-KW"/>
</dbReference>
<keyword evidence="5" id="KW-0539">Nucleus</keyword>
<feature type="compositionally biased region" description="Pro residues" evidence="6">
    <location>
        <begin position="316"/>
        <end position="326"/>
    </location>
</feature>
<dbReference type="CDD" id="cd00018">
    <property type="entry name" value="AP2"/>
    <property type="match status" value="2"/>
</dbReference>
<evidence type="ECO:0000256" key="6">
    <source>
        <dbReference type="SAM" id="MobiDB-lite"/>
    </source>
</evidence>